<dbReference type="InterPro" id="IPR057518">
    <property type="entry name" value="GRDP_C"/>
</dbReference>
<feature type="domain" description="GRPD C-terminal" evidence="1">
    <location>
        <begin position="302"/>
        <end position="464"/>
    </location>
</feature>
<sequence length="610" mass="69649">MLRRVEGRTACIPTCDIQLMWKCHQTAPAGYVHDTQLFLGNRSDDESAIQQQLSNTTRQDFEQTSRTWELLFGRPYERAGAVWSEVSNVDETMPLDPLLKRIPLTINWHHQSFDLNARHGFLQPRYVLEVCVHIKSAARREQSQKRADQLFLRMQMVDACRNFKHHVSVEKYRHDTVWHKLWSMQCEASTKGIVVDLIANVSACLVAPIFSKKVLGQVTVSWNELEKEPLLESAKSLTMKKSSHVSDTLVVLTSITPPVQAPYLLKALLDRVTDNTGAMISKKVLRLNKNEPQEGRWITRTVLDHAGRECFIIRMRFATGVWRRKIEGPVGVDWNERIIHIHGGGWNYISGSTGIAPEQVLATATPLDDEREQYKMKWSFSTGETLTIQMPIENLEWERHLRFSLKGNRLGVIRLLNGRHMQYEVPSSVPEEEEGFVTLVRYTAEARQGRAMALFNWKLLAMEVLPEEDVVLVLLICIATQRAVADLGAKTLRNLYRRKHVKKAERQRNWGSVVMGGGQEVPSELMFWYVNPEEVLGVDEAEMDNEEVLPKGASEHMYRGTSWLYTGSMKGLYKMSSKGSCESFTYETGDHHQSLARFGSQTKVPVAASR</sequence>
<evidence type="ECO:0000313" key="3">
    <source>
        <dbReference type="Proteomes" id="UP000886520"/>
    </source>
</evidence>
<dbReference type="OrthoDB" id="2684236at2759"/>
<gene>
    <name evidence="2" type="ORF">GOP47_0021126</name>
</gene>
<accession>A0A9D4UCC5</accession>
<dbReference type="EMBL" id="JABFUD020000020">
    <property type="protein sequence ID" value="KAI5064456.1"/>
    <property type="molecule type" value="Genomic_DNA"/>
</dbReference>
<dbReference type="AlphaFoldDB" id="A0A9D4UCC5"/>
<dbReference type="Pfam" id="PF07173">
    <property type="entry name" value="GRDP-like"/>
    <property type="match status" value="1"/>
</dbReference>
<keyword evidence="3" id="KW-1185">Reference proteome</keyword>
<protein>
    <recommendedName>
        <fullName evidence="1">GRPD C-terminal domain-containing protein</fullName>
    </recommendedName>
</protein>
<dbReference type="PANTHER" id="PTHR34365:SF2">
    <property type="entry name" value="ENOLASE (DUF1399)"/>
    <property type="match status" value="1"/>
</dbReference>
<name>A0A9D4UCC5_ADICA</name>
<dbReference type="Pfam" id="PF25335">
    <property type="entry name" value="GRDP_C"/>
    <property type="match status" value="1"/>
</dbReference>
<dbReference type="InterPro" id="IPR009836">
    <property type="entry name" value="GRDP-like"/>
</dbReference>
<proteinExistence type="predicted"/>
<dbReference type="Proteomes" id="UP000886520">
    <property type="component" value="Chromosome 20"/>
</dbReference>
<organism evidence="2 3">
    <name type="scientific">Adiantum capillus-veneris</name>
    <name type="common">Maidenhair fern</name>
    <dbReference type="NCBI Taxonomy" id="13818"/>
    <lineage>
        <taxon>Eukaryota</taxon>
        <taxon>Viridiplantae</taxon>
        <taxon>Streptophyta</taxon>
        <taxon>Embryophyta</taxon>
        <taxon>Tracheophyta</taxon>
        <taxon>Polypodiopsida</taxon>
        <taxon>Polypodiidae</taxon>
        <taxon>Polypodiales</taxon>
        <taxon>Pteridineae</taxon>
        <taxon>Pteridaceae</taxon>
        <taxon>Vittarioideae</taxon>
        <taxon>Adiantum</taxon>
    </lineage>
</organism>
<reference evidence="2" key="1">
    <citation type="submission" date="2021-01" db="EMBL/GenBank/DDBJ databases">
        <title>Adiantum capillus-veneris genome.</title>
        <authorList>
            <person name="Fang Y."/>
            <person name="Liao Q."/>
        </authorList>
    </citation>
    <scope>NUCLEOTIDE SEQUENCE</scope>
    <source>
        <strain evidence="2">H3</strain>
        <tissue evidence="2">Leaf</tissue>
    </source>
</reference>
<evidence type="ECO:0000259" key="1">
    <source>
        <dbReference type="Pfam" id="PF25335"/>
    </source>
</evidence>
<comment type="caution">
    <text evidence="2">The sequence shown here is derived from an EMBL/GenBank/DDBJ whole genome shotgun (WGS) entry which is preliminary data.</text>
</comment>
<evidence type="ECO:0000313" key="2">
    <source>
        <dbReference type="EMBL" id="KAI5064456.1"/>
    </source>
</evidence>
<dbReference type="PANTHER" id="PTHR34365">
    <property type="entry name" value="ENOLASE (DUF1399)"/>
    <property type="match status" value="1"/>
</dbReference>